<dbReference type="InterPro" id="IPR011009">
    <property type="entry name" value="Kinase-like_dom_sf"/>
</dbReference>
<protein>
    <submittedName>
        <fullName evidence="1">Aminoglycoside phosphotransferase family protein</fullName>
    </submittedName>
</protein>
<proteinExistence type="predicted"/>
<dbReference type="Gene3D" id="1.10.510.10">
    <property type="entry name" value="Transferase(Phosphotransferase) domain 1"/>
    <property type="match status" value="1"/>
</dbReference>
<dbReference type="RefSeq" id="WP_408335845.1">
    <property type="nucleotide sequence ID" value="NZ_JAQQFH010000061.1"/>
</dbReference>
<comment type="caution">
    <text evidence="1">The sequence shown here is derived from an EMBL/GenBank/DDBJ whole genome shotgun (WGS) entry which is preliminary data.</text>
</comment>
<dbReference type="Proteomes" id="UP001629249">
    <property type="component" value="Unassembled WGS sequence"/>
</dbReference>
<sequence>MFAEYIVKWNLLPDGEPIRTHSSRLLPVRQHGVAAMLKVAQEPEEKFGAQLMVWWDGDGAARVLAHDADALLLERADSHHSLVDQVRAGGSEADDHAIEILCAAAARLHAPRNKPLPELIGLPRWFQSLWPAAEQHGGWLAGSAAAAQALLAAPQDPVVLHGDIHHGNVLDFGARGWLAIDPKGLYGERGFDYANIFCNPDLVSVLVPGRFERRVERVAHLAGLDRHRLLQWILAWSGLSAAWILETGETPDIDVEIGRLAAEALSGSR</sequence>
<evidence type="ECO:0000313" key="2">
    <source>
        <dbReference type="Proteomes" id="UP001629249"/>
    </source>
</evidence>
<organism evidence="1 2">
    <name type="scientific">Paraburkholderia agricolaris</name>
    <dbReference type="NCBI Taxonomy" id="2152888"/>
    <lineage>
        <taxon>Bacteria</taxon>
        <taxon>Pseudomonadati</taxon>
        <taxon>Pseudomonadota</taxon>
        <taxon>Betaproteobacteria</taxon>
        <taxon>Burkholderiales</taxon>
        <taxon>Burkholderiaceae</taxon>
        <taxon>Paraburkholderia</taxon>
    </lineage>
</organism>
<dbReference type="SUPFAM" id="SSF56112">
    <property type="entry name" value="Protein kinase-like (PK-like)"/>
    <property type="match status" value="1"/>
</dbReference>
<keyword evidence="2" id="KW-1185">Reference proteome</keyword>
<reference evidence="1 2" key="1">
    <citation type="journal article" date="2024" name="Chem. Sci.">
        <title>Discovery of megapolipeptins by genome mining of a Burkholderiales bacteria collection.</title>
        <authorList>
            <person name="Paulo B.S."/>
            <person name="Recchia M.J.J."/>
            <person name="Lee S."/>
            <person name="Fergusson C.H."/>
            <person name="Romanowski S.B."/>
            <person name="Hernandez A."/>
            <person name="Krull N."/>
            <person name="Liu D.Y."/>
            <person name="Cavanagh H."/>
            <person name="Bos A."/>
            <person name="Gray C.A."/>
            <person name="Murphy B.T."/>
            <person name="Linington R.G."/>
            <person name="Eustaquio A.S."/>
        </authorList>
    </citation>
    <scope>NUCLEOTIDE SEQUENCE [LARGE SCALE GENOMIC DNA]</scope>
    <source>
        <strain evidence="1 2">RL16-012-BIC-B</strain>
    </source>
</reference>
<dbReference type="Pfam" id="PF04655">
    <property type="entry name" value="APH_6_hur"/>
    <property type="match status" value="1"/>
</dbReference>
<gene>
    <name evidence="1" type="ORF">PQR66_31710</name>
</gene>
<accession>A0ABW8ZXW3</accession>
<dbReference type="EMBL" id="JAQQFN010000029">
    <property type="protein sequence ID" value="MFL9887633.1"/>
    <property type="molecule type" value="Genomic_DNA"/>
</dbReference>
<evidence type="ECO:0000313" key="1">
    <source>
        <dbReference type="EMBL" id="MFL9887633.1"/>
    </source>
</evidence>
<name>A0ABW8ZXW3_9BURK</name>
<dbReference type="InterPro" id="IPR006748">
    <property type="entry name" value="NH2Glyco/OHUrea_AB-resist_kin"/>
</dbReference>